<dbReference type="InterPro" id="IPR029063">
    <property type="entry name" value="SAM-dependent_MTases_sf"/>
</dbReference>
<feature type="transmembrane region" description="Helical" evidence="1">
    <location>
        <begin position="7"/>
        <end position="25"/>
    </location>
</feature>
<protein>
    <recommendedName>
        <fullName evidence="3">Methyltransferase FkbM domain-containing protein</fullName>
    </recommendedName>
</protein>
<keyword evidence="1" id="KW-1133">Transmembrane helix</keyword>
<evidence type="ECO:0000313" key="2">
    <source>
        <dbReference type="EMBL" id="CAE2285600.1"/>
    </source>
</evidence>
<keyword evidence="1" id="KW-0472">Membrane</keyword>
<proteinExistence type="predicted"/>
<keyword evidence="1" id="KW-0812">Transmembrane</keyword>
<accession>A0A7S4NFX3</accession>
<dbReference type="SUPFAM" id="SSF53335">
    <property type="entry name" value="S-adenosyl-L-methionine-dependent methyltransferases"/>
    <property type="match status" value="1"/>
</dbReference>
<organism evidence="2">
    <name type="scientific">Prymnesium polylepis</name>
    <dbReference type="NCBI Taxonomy" id="72548"/>
    <lineage>
        <taxon>Eukaryota</taxon>
        <taxon>Haptista</taxon>
        <taxon>Haptophyta</taxon>
        <taxon>Prymnesiophyceae</taxon>
        <taxon>Prymnesiales</taxon>
        <taxon>Prymnesiaceae</taxon>
        <taxon>Prymnesium</taxon>
    </lineage>
</organism>
<reference evidence="2" key="1">
    <citation type="submission" date="2021-01" db="EMBL/GenBank/DDBJ databases">
        <authorList>
            <person name="Corre E."/>
            <person name="Pelletier E."/>
            <person name="Niang G."/>
            <person name="Scheremetjew M."/>
            <person name="Finn R."/>
            <person name="Kale V."/>
            <person name="Holt S."/>
            <person name="Cochrane G."/>
            <person name="Meng A."/>
            <person name="Brown T."/>
            <person name="Cohen L."/>
        </authorList>
    </citation>
    <scope>NUCLEOTIDE SEQUENCE</scope>
    <source>
        <strain evidence="2">UIO037</strain>
    </source>
</reference>
<evidence type="ECO:0000256" key="1">
    <source>
        <dbReference type="SAM" id="Phobius"/>
    </source>
</evidence>
<dbReference type="AlphaFoldDB" id="A0A7S4NFX3"/>
<gene>
    <name evidence="2" type="ORF">CPOL0286_LOCUS18546</name>
</gene>
<name>A0A7S4NFX3_9EUKA</name>
<evidence type="ECO:0008006" key="3">
    <source>
        <dbReference type="Google" id="ProtNLM"/>
    </source>
</evidence>
<dbReference type="EMBL" id="HBKO01040390">
    <property type="protein sequence ID" value="CAE2285600.1"/>
    <property type="molecule type" value="Transcribed_RNA"/>
</dbReference>
<sequence>MKVAPNLLGLSIGLLVSVLVIAWLVQQNCSLHSQLEEERRVLSTCRATWGRELSQLPSTAAHKHHRQSKPAATTARPLMANMQVALLDASGAIPMPPTTEFVLIEVGCSDRDTLDEQLLPTHPKAFLISLEPMLDKWAVLAARGTKQYHQGVKDMAVPLGHHHKRGVVLPFAVSPTAGMMQLHVSSISGCSSLLPQQERHRQWVSFCNAPLEERAVQVLTLSDVIALAGARPIRMIKIDAQGVDFSLVNATPKSALARVQSIQMELVRDTPTCAGKTLYSGPFTTCRQMLKHLEGLGFRYVGHTRDNEPRLSELKLIPSPDACGSSPSFPERKCEWNAYFVNTEGLYPTLRTEELLLLPESRRRSRS</sequence>